<dbReference type="OrthoDB" id="146133at2"/>
<dbReference type="PANTHER" id="PTHR43861:SF1">
    <property type="entry name" value="TRANS-ACONITATE 2-METHYLTRANSFERASE"/>
    <property type="match status" value="1"/>
</dbReference>
<dbReference type="KEGG" id="palb:EJC50_19780"/>
<dbReference type="RefSeq" id="WP_126017373.1">
    <property type="nucleotide sequence ID" value="NZ_CP034437.1"/>
</dbReference>
<organism evidence="1 2">
    <name type="scientific">Paenibacillus albus</name>
    <dbReference type="NCBI Taxonomy" id="2495582"/>
    <lineage>
        <taxon>Bacteria</taxon>
        <taxon>Bacillati</taxon>
        <taxon>Bacillota</taxon>
        <taxon>Bacilli</taxon>
        <taxon>Bacillales</taxon>
        <taxon>Paenibacillaceae</taxon>
        <taxon>Paenibacillus</taxon>
    </lineage>
</organism>
<keyword evidence="1" id="KW-0808">Transferase</keyword>
<dbReference type="GO" id="GO:0032259">
    <property type="term" value="P:methylation"/>
    <property type="evidence" value="ECO:0007669"/>
    <property type="project" value="UniProtKB-KW"/>
</dbReference>
<dbReference type="Proteomes" id="UP000272528">
    <property type="component" value="Chromosome"/>
</dbReference>
<dbReference type="InterPro" id="IPR029063">
    <property type="entry name" value="SAM-dependent_MTases_sf"/>
</dbReference>
<dbReference type="GO" id="GO:0008168">
    <property type="term" value="F:methyltransferase activity"/>
    <property type="evidence" value="ECO:0007669"/>
    <property type="project" value="UniProtKB-KW"/>
</dbReference>
<dbReference type="Gene3D" id="3.40.50.150">
    <property type="entry name" value="Vaccinia Virus protein VP39"/>
    <property type="match status" value="1"/>
</dbReference>
<accession>A0A3S9A7B0</accession>
<sequence>MLIVCSVLHEIKLTNNSALYDSILQLILNLVNQIADKELLTLGTYDSTKLFNDMLTLTTQLFYERERSLFLHEPLQAASSVLDIGCGNGAYLAAVKQDYPHLSCTGLEKDERIYSYASARTAPGLQFVQSDYREWTPSAGPFDVVIARLVALHLPDFEHFLTWLRTVTHPNSVIIVIDLDDDATAPLPADCLPHFETIFRASRKPLLDRFPKPAFDRLTELTSALGGFRTQLQCYRVLAEDGETKLLMHRYMETVTRIMQKDHLSDERLQELDLWLNQESFSYVAGMFALSFQRI</sequence>
<keyword evidence="2" id="KW-1185">Reference proteome</keyword>
<gene>
    <name evidence="1" type="ORF">EJC50_19780</name>
</gene>
<dbReference type="EMBL" id="CP034437">
    <property type="protein sequence ID" value="AZN41667.1"/>
    <property type="molecule type" value="Genomic_DNA"/>
</dbReference>
<name>A0A3S9A7B0_9BACL</name>
<dbReference type="SUPFAM" id="SSF53335">
    <property type="entry name" value="S-adenosyl-L-methionine-dependent methyltransferases"/>
    <property type="match status" value="1"/>
</dbReference>
<reference evidence="2" key="1">
    <citation type="submission" date="2018-12" db="EMBL/GenBank/DDBJ databases">
        <title>Genome sequence of Peanibacillus sp.</title>
        <authorList>
            <person name="Subramani G."/>
            <person name="Srinivasan S."/>
            <person name="Kim M.K."/>
        </authorList>
    </citation>
    <scope>NUCLEOTIDE SEQUENCE [LARGE SCALE GENOMIC DNA]</scope>
    <source>
        <strain evidence="2">18JY67-1</strain>
    </source>
</reference>
<dbReference type="PANTHER" id="PTHR43861">
    <property type="entry name" value="TRANS-ACONITATE 2-METHYLTRANSFERASE-RELATED"/>
    <property type="match status" value="1"/>
</dbReference>
<evidence type="ECO:0000313" key="2">
    <source>
        <dbReference type="Proteomes" id="UP000272528"/>
    </source>
</evidence>
<protein>
    <submittedName>
        <fullName evidence="1">Class I SAM-dependent methyltransferase</fullName>
    </submittedName>
</protein>
<evidence type="ECO:0000313" key="1">
    <source>
        <dbReference type="EMBL" id="AZN41667.1"/>
    </source>
</evidence>
<dbReference type="Pfam" id="PF13489">
    <property type="entry name" value="Methyltransf_23"/>
    <property type="match status" value="1"/>
</dbReference>
<keyword evidence="1" id="KW-0489">Methyltransferase</keyword>
<dbReference type="CDD" id="cd02440">
    <property type="entry name" value="AdoMet_MTases"/>
    <property type="match status" value="1"/>
</dbReference>
<dbReference type="AlphaFoldDB" id="A0A3S9A7B0"/>
<proteinExistence type="predicted"/>